<sequence>MAFWGETGGEPPHDPEAAHRSGDAGVTGDKGYYNRQDRATSNYWHHGGNRHAQHHHECEGHMQHPQPQHQPHQHQQYQHQHMRLNHHEIESSAAAHNLPFLVIREGSDHEHDRDRNPIHVHDHDHDHDHNYIHNHMHPHNRKHISGLRHTPSPSRSSSPTSYLPAESPGIHSLHANLSIPTLERTESGHSITSDTSAHHHHHHLFLPSDAPLLEDLQAARLVREHVSLYHRRYPDSQPERILRALISPKSRGADFPLDNEALQSIFSAANELFFASRLTRRVTWDWSHSAAAKYDNHILGTTAVRRSAQFDGLETLIVLSSPILRDTKYNRRLIISTFLHEMMHSFMFVMCGWNSKQSSGHTQGFLQIAGIIDDWAGKDCLHLREMEANLERWRGDDYTTCGGGASASASAGAGAGITSEDNQHAQDTYSHRSMEGPSSSELSKYNDPVYLEQATGSWDKRHDTVREHEHHLLRPPLIAPQRHDPAQGDWQWYERGDVGERLQYVEEGQGQYRS</sequence>
<organism evidence="2 3">
    <name type="scientific">Claviceps aff. purpurea</name>
    <dbReference type="NCBI Taxonomy" id="1967640"/>
    <lineage>
        <taxon>Eukaryota</taxon>
        <taxon>Fungi</taxon>
        <taxon>Dikarya</taxon>
        <taxon>Ascomycota</taxon>
        <taxon>Pezizomycotina</taxon>
        <taxon>Sordariomycetes</taxon>
        <taxon>Hypocreomycetidae</taxon>
        <taxon>Hypocreales</taxon>
        <taxon>Clavicipitaceae</taxon>
        <taxon>Claviceps</taxon>
    </lineage>
</organism>
<evidence type="ECO:0000313" key="3">
    <source>
        <dbReference type="Proteomes" id="UP000707071"/>
    </source>
</evidence>
<proteinExistence type="predicted"/>
<evidence type="ECO:0008006" key="4">
    <source>
        <dbReference type="Google" id="ProtNLM"/>
    </source>
</evidence>
<comment type="caution">
    <text evidence="2">The sequence shown here is derived from an EMBL/GenBank/DDBJ whole genome shotgun (WGS) entry which is preliminary data.</text>
</comment>
<dbReference type="EMBL" id="SRRH01000320">
    <property type="protein sequence ID" value="KAG6291243.1"/>
    <property type="molecule type" value="Genomic_DNA"/>
</dbReference>
<feature type="region of interest" description="Disordered" evidence="1">
    <location>
        <begin position="409"/>
        <end position="446"/>
    </location>
</feature>
<dbReference type="AlphaFoldDB" id="A0A9P7QFM9"/>
<reference evidence="2 3" key="1">
    <citation type="journal article" date="2020" name="bioRxiv">
        <title>Whole genome comparisons of ergot fungi reveals the divergence and evolution of species within the genus Claviceps are the result of varying mechanisms driving genome evolution and host range expansion.</title>
        <authorList>
            <person name="Wyka S.A."/>
            <person name="Mondo S.J."/>
            <person name="Liu M."/>
            <person name="Dettman J."/>
            <person name="Nalam V."/>
            <person name="Broders K.D."/>
        </authorList>
    </citation>
    <scope>NUCLEOTIDE SEQUENCE [LARGE SCALE GENOMIC DNA]</scope>
    <source>
        <strain evidence="2 3">Clav52</strain>
    </source>
</reference>
<gene>
    <name evidence="2" type="ORF">E4U09_004039</name>
</gene>
<feature type="region of interest" description="Disordered" evidence="1">
    <location>
        <begin position="1"/>
        <end position="80"/>
    </location>
</feature>
<evidence type="ECO:0000256" key="1">
    <source>
        <dbReference type="SAM" id="MobiDB-lite"/>
    </source>
</evidence>
<feature type="compositionally biased region" description="Basic and acidic residues" evidence="1">
    <location>
        <begin position="11"/>
        <end position="22"/>
    </location>
</feature>
<evidence type="ECO:0000313" key="2">
    <source>
        <dbReference type="EMBL" id="KAG6291243.1"/>
    </source>
</evidence>
<name>A0A9P7QFM9_9HYPO</name>
<accession>A0A9P7QFM9</accession>
<protein>
    <recommendedName>
        <fullName evidence="4">SprT-like domain-containing protein</fullName>
    </recommendedName>
</protein>
<keyword evidence="3" id="KW-1185">Reference proteome</keyword>
<feature type="region of interest" description="Disordered" evidence="1">
    <location>
        <begin position="108"/>
        <end position="169"/>
    </location>
</feature>
<feature type="compositionally biased region" description="Basic and acidic residues" evidence="1">
    <location>
        <begin position="108"/>
        <end position="131"/>
    </location>
</feature>
<feature type="compositionally biased region" description="Basic residues" evidence="1">
    <location>
        <begin position="132"/>
        <end position="146"/>
    </location>
</feature>
<feature type="compositionally biased region" description="Low complexity" evidence="1">
    <location>
        <begin position="150"/>
        <end position="161"/>
    </location>
</feature>
<feature type="compositionally biased region" description="Basic and acidic residues" evidence="1">
    <location>
        <begin position="421"/>
        <end position="434"/>
    </location>
</feature>
<dbReference type="Proteomes" id="UP000707071">
    <property type="component" value="Unassembled WGS sequence"/>
</dbReference>
<feature type="compositionally biased region" description="Low complexity" evidence="1">
    <location>
        <begin position="63"/>
        <end position="79"/>
    </location>
</feature>